<dbReference type="InterPro" id="IPR035892">
    <property type="entry name" value="C2_domain_sf"/>
</dbReference>
<dbReference type="PANTHER" id="PTHR45911:SF4">
    <property type="entry name" value="MULTIPLE C2 AND TRANSMEMBRANE DOMAIN-CONTAINING PROTEIN"/>
    <property type="match status" value="1"/>
</dbReference>
<dbReference type="AlphaFoldDB" id="A0A0C2XMT5"/>
<dbReference type="PROSITE" id="PS50004">
    <property type="entry name" value="C2"/>
    <property type="match status" value="1"/>
</dbReference>
<dbReference type="InterPro" id="IPR000008">
    <property type="entry name" value="C2_dom"/>
</dbReference>
<evidence type="ECO:0000313" key="4">
    <source>
        <dbReference type="EMBL" id="KIM30272.1"/>
    </source>
</evidence>
<feature type="domain" description="C2" evidence="3">
    <location>
        <begin position="1"/>
        <end position="94"/>
    </location>
</feature>
<dbReference type="SMART" id="SM00239">
    <property type="entry name" value="C2"/>
    <property type="match status" value="1"/>
</dbReference>
<dbReference type="EMBL" id="KN824285">
    <property type="protein sequence ID" value="KIM30272.1"/>
    <property type="molecule type" value="Genomic_DNA"/>
</dbReference>
<organism evidence="4 5">
    <name type="scientific">Serendipita vermifera MAFF 305830</name>
    <dbReference type="NCBI Taxonomy" id="933852"/>
    <lineage>
        <taxon>Eukaryota</taxon>
        <taxon>Fungi</taxon>
        <taxon>Dikarya</taxon>
        <taxon>Basidiomycota</taxon>
        <taxon>Agaricomycotina</taxon>
        <taxon>Agaricomycetes</taxon>
        <taxon>Sebacinales</taxon>
        <taxon>Serendipitaceae</taxon>
        <taxon>Serendipita</taxon>
    </lineage>
</organism>
<dbReference type="HOGENOM" id="CLU_2256568_0_0_1"/>
<dbReference type="SUPFAM" id="SSF49562">
    <property type="entry name" value="C2 domain (Calcium/lipid-binding domain, CaLB)"/>
    <property type="match status" value="1"/>
</dbReference>
<evidence type="ECO:0000259" key="3">
    <source>
        <dbReference type="PROSITE" id="PS50004"/>
    </source>
</evidence>
<keyword evidence="5" id="KW-1185">Reference proteome</keyword>
<dbReference type="Proteomes" id="UP000054097">
    <property type="component" value="Unassembled WGS sequence"/>
</dbReference>
<dbReference type="GO" id="GO:0016020">
    <property type="term" value="C:membrane"/>
    <property type="evidence" value="ECO:0007669"/>
    <property type="project" value="TreeGrafter"/>
</dbReference>
<keyword evidence="1" id="KW-0479">Metal-binding</keyword>
<feature type="non-terminal residue" evidence="4">
    <location>
        <position position="1"/>
    </location>
</feature>
<dbReference type="GO" id="GO:0005509">
    <property type="term" value="F:calcium ion binding"/>
    <property type="evidence" value="ECO:0007669"/>
    <property type="project" value="TreeGrafter"/>
</dbReference>
<evidence type="ECO:0000313" key="5">
    <source>
        <dbReference type="Proteomes" id="UP000054097"/>
    </source>
</evidence>
<sequence length="104" mass="11787">ADNLVKRGIFNYPDPFAVVTTDAAQTWTTSVVKKSLNPHWNERFELTVIDSSVVTVQVFDQRKLKTRDKGFLGSINVEISEVSNLVRGGERKCYFSKPNQIPKD</sequence>
<name>A0A0C2XMT5_SERVB</name>
<evidence type="ECO:0000256" key="2">
    <source>
        <dbReference type="ARBA" id="ARBA00022837"/>
    </source>
</evidence>
<accession>A0A0C2XMT5</accession>
<dbReference type="STRING" id="933852.A0A0C2XMT5"/>
<dbReference type="Pfam" id="PF00168">
    <property type="entry name" value="C2"/>
    <property type="match status" value="1"/>
</dbReference>
<reference evidence="5" key="2">
    <citation type="submission" date="2015-01" db="EMBL/GenBank/DDBJ databases">
        <title>Evolutionary Origins and Diversification of the Mycorrhizal Mutualists.</title>
        <authorList>
            <consortium name="DOE Joint Genome Institute"/>
            <consortium name="Mycorrhizal Genomics Consortium"/>
            <person name="Kohler A."/>
            <person name="Kuo A."/>
            <person name="Nagy L.G."/>
            <person name="Floudas D."/>
            <person name="Copeland A."/>
            <person name="Barry K.W."/>
            <person name="Cichocki N."/>
            <person name="Veneault-Fourrey C."/>
            <person name="LaButti K."/>
            <person name="Lindquist E.A."/>
            <person name="Lipzen A."/>
            <person name="Lundell T."/>
            <person name="Morin E."/>
            <person name="Murat C."/>
            <person name="Riley R."/>
            <person name="Ohm R."/>
            <person name="Sun H."/>
            <person name="Tunlid A."/>
            <person name="Henrissat B."/>
            <person name="Grigoriev I.V."/>
            <person name="Hibbett D.S."/>
            <person name="Martin F."/>
        </authorList>
    </citation>
    <scope>NUCLEOTIDE SEQUENCE [LARGE SCALE GENOMIC DNA]</scope>
    <source>
        <strain evidence="5">MAFF 305830</strain>
    </source>
</reference>
<gene>
    <name evidence="4" type="ORF">M408DRAFT_66589</name>
</gene>
<reference evidence="4 5" key="1">
    <citation type="submission" date="2014-04" db="EMBL/GenBank/DDBJ databases">
        <authorList>
            <consortium name="DOE Joint Genome Institute"/>
            <person name="Kuo A."/>
            <person name="Zuccaro A."/>
            <person name="Kohler A."/>
            <person name="Nagy L.G."/>
            <person name="Floudas D."/>
            <person name="Copeland A."/>
            <person name="Barry K.W."/>
            <person name="Cichocki N."/>
            <person name="Veneault-Fourrey C."/>
            <person name="LaButti K."/>
            <person name="Lindquist E.A."/>
            <person name="Lipzen A."/>
            <person name="Lundell T."/>
            <person name="Morin E."/>
            <person name="Murat C."/>
            <person name="Sun H."/>
            <person name="Tunlid A."/>
            <person name="Henrissat B."/>
            <person name="Grigoriev I.V."/>
            <person name="Hibbett D.S."/>
            <person name="Martin F."/>
            <person name="Nordberg H.P."/>
            <person name="Cantor M.N."/>
            <person name="Hua S.X."/>
        </authorList>
    </citation>
    <scope>NUCLEOTIDE SEQUENCE [LARGE SCALE GENOMIC DNA]</scope>
    <source>
        <strain evidence="4 5">MAFF 305830</strain>
    </source>
</reference>
<keyword evidence="2" id="KW-0106">Calcium</keyword>
<dbReference type="OrthoDB" id="8068875at2759"/>
<proteinExistence type="predicted"/>
<dbReference type="PANTHER" id="PTHR45911">
    <property type="entry name" value="C2 DOMAIN-CONTAINING PROTEIN"/>
    <property type="match status" value="1"/>
</dbReference>
<evidence type="ECO:0000256" key="1">
    <source>
        <dbReference type="ARBA" id="ARBA00022723"/>
    </source>
</evidence>
<protein>
    <recommendedName>
        <fullName evidence="3">C2 domain-containing protein</fullName>
    </recommendedName>
</protein>
<dbReference type="Gene3D" id="2.60.40.150">
    <property type="entry name" value="C2 domain"/>
    <property type="match status" value="1"/>
</dbReference>